<dbReference type="PANTHER" id="PTHR30146">
    <property type="entry name" value="LACI-RELATED TRANSCRIPTIONAL REPRESSOR"/>
    <property type="match status" value="1"/>
</dbReference>
<proteinExistence type="predicted"/>
<dbReference type="EMBL" id="BAAAES010000004">
    <property type="protein sequence ID" value="GAA0661328.1"/>
    <property type="molecule type" value="Genomic_DNA"/>
</dbReference>
<dbReference type="InterPro" id="IPR010982">
    <property type="entry name" value="Lambda_DNA-bd_dom_sf"/>
</dbReference>
<dbReference type="SUPFAM" id="SSF53822">
    <property type="entry name" value="Periplasmic binding protein-like I"/>
    <property type="match status" value="1"/>
</dbReference>
<keyword evidence="1" id="KW-0805">Transcription regulation</keyword>
<reference evidence="5 6" key="1">
    <citation type="journal article" date="2019" name="Int. J. Syst. Evol. Microbiol.">
        <title>The Global Catalogue of Microorganisms (GCM) 10K type strain sequencing project: providing services to taxonomists for standard genome sequencing and annotation.</title>
        <authorList>
            <consortium name="The Broad Institute Genomics Platform"/>
            <consortium name="The Broad Institute Genome Sequencing Center for Infectious Disease"/>
            <person name="Wu L."/>
            <person name="Ma J."/>
        </authorList>
    </citation>
    <scope>NUCLEOTIDE SEQUENCE [LARGE SCALE GENOMIC DNA]</scope>
    <source>
        <strain evidence="5 6">JCM 14603</strain>
    </source>
</reference>
<keyword evidence="2" id="KW-0238">DNA-binding</keyword>
<evidence type="ECO:0000313" key="6">
    <source>
        <dbReference type="Proteomes" id="UP001500238"/>
    </source>
</evidence>
<dbReference type="PROSITE" id="PS50932">
    <property type="entry name" value="HTH_LACI_2"/>
    <property type="match status" value="1"/>
</dbReference>
<dbReference type="InterPro" id="IPR000843">
    <property type="entry name" value="HTH_LacI"/>
</dbReference>
<dbReference type="CDD" id="cd01392">
    <property type="entry name" value="HTH_LacI"/>
    <property type="match status" value="1"/>
</dbReference>
<evidence type="ECO:0000256" key="3">
    <source>
        <dbReference type="ARBA" id="ARBA00023163"/>
    </source>
</evidence>
<evidence type="ECO:0000313" key="5">
    <source>
        <dbReference type="EMBL" id="GAA0661328.1"/>
    </source>
</evidence>
<dbReference type="SUPFAM" id="SSF47413">
    <property type="entry name" value="lambda repressor-like DNA-binding domains"/>
    <property type="match status" value="1"/>
</dbReference>
<dbReference type="SMART" id="SM00354">
    <property type="entry name" value="HTH_LACI"/>
    <property type="match status" value="1"/>
</dbReference>
<keyword evidence="6" id="KW-1185">Reference proteome</keyword>
<dbReference type="PANTHER" id="PTHR30146:SF153">
    <property type="entry name" value="LACTOSE OPERON REPRESSOR"/>
    <property type="match status" value="1"/>
</dbReference>
<organism evidence="5 6">
    <name type="scientific">Sphingomonas insulae</name>
    <dbReference type="NCBI Taxonomy" id="424800"/>
    <lineage>
        <taxon>Bacteria</taxon>
        <taxon>Pseudomonadati</taxon>
        <taxon>Pseudomonadota</taxon>
        <taxon>Alphaproteobacteria</taxon>
        <taxon>Sphingomonadales</taxon>
        <taxon>Sphingomonadaceae</taxon>
        <taxon>Sphingomonas</taxon>
    </lineage>
</organism>
<keyword evidence="3" id="KW-0804">Transcription</keyword>
<protein>
    <recommendedName>
        <fullName evidence="4">HTH lacI-type domain-containing protein</fullName>
    </recommendedName>
</protein>
<name>A0ABN1HP78_9SPHN</name>
<evidence type="ECO:0000256" key="1">
    <source>
        <dbReference type="ARBA" id="ARBA00023015"/>
    </source>
</evidence>
<evidence type="ECO:0000256" key="2">
    <source>
        <dbReference type="ARBA" id="ARBA00023125"/>
    </source>
</evidence>
<comment type="caution">
    <text evidence="5">The sequence shown here is derived from an EMBL/GenBank/DDBJ whole genome shotgun (WGS) entry which is preliminary data.</text>
</comment>
<dbReference type="Gene3D" id="3.40.50.2300">
    <property type="match status" value="1"/>
</dbReference>
<sequence length="111" mass="12444">MINREPRVTQSTIERVNTAIRELRFSPNPQARSLALGRSFLVALIYENPSSTYVMNIQLGILDILRPAGMELLVHPCQGDSATFVKDVQTLIERQRLAGVILPPPYQRTNG</sequence>
<dbReference type="Gene3D" id="1.10.260.40">
    <property type="entry name" value="lambda repressor-like DNA-binding domains"/>
    <property type="match status" value="1"/>
</dbReference>
<dbReference type="InterPro" id="IPR028082">
    <property type="entry name" value="Peripla_BP_I"/>
</dbReference>
<dbReference type="Proteomes" id="UP001500238">
    <property type="component" value="Unassembled WGS sequence"/>
</dbReference>
<feature type="domain" description="HTH lacI-type" evidence="4">
    <location>
        <begin position="1"/>
        <end position="36"/>
    </location>
</feature>
<gene>
    <name evidence="5" type="ORF">GCM10009102_07630</name>
</gene>
<accession>A0ABN1HP78</accession>
<evidence type="ECO:0000259" key="4">
    <source>
        <dbReference type="PROSITE" id="PS50932"/>
    </source>
</evidence>